<dbReference type="EMBL" id="GEIB01001986">
    <property type="protein sequence ID" value="JAR86459.1"/>
    <property type="molecule type" value="Transcribed_RNA"/>
</dbReference>
<feature type="transmembrane region" description="Helical" evidence="1">
    <location>
        <begin position="119"/>
        <end position="140"/>
    </location>
</feature>
<name>A0A147B6Q6_9ACAR</name>
<feature type="non-terminal residue" evidence="2">
    <location>
        <position position="164"/>
    </location>
</feature>
<keyword evidence="1" id="KW-1133">Transmembrane helix</keyword>
<feature type="non-terminal residue" evidence="2">
    <location>
        <position position="1"/>
    </location>
</feature>
<proteinExistence type="predicted"/>
<protein>
    <recommendedName>
        <fullName evidence="3">Ig-like domain-containing protein</fullName>
    </recommendedName>
</protein>
<accession>A0A147B6Q6</accession>
<evidence type="ECO:0008006" key="3">
    <source>
        <dbReference type="Google" id="ProtNLM"/>
    </source>
</evidence>
<evidence type="ECO:0000256" key="1">
    <source>
        <dbReference type="SAM" id="Phobius"/>
    </source>
</evidence>
<dbReference type="AlphaFoldDB" id="A0A147B6Q6"/>
<keyword evidence="1" id="KW-0472">Membrane</keyword>
<organism evidence="2">
    <name type="scientific">Alectorobius mimon</name>
    <dbReference type="NCBI Taxonomy" id="360319"/>
    <lineage>
        <taxon>Eukaryota</taxon>
        <taxon>Metazoa</taxon>
        <taxon>Ecdysozoa</taxon>
        <taxon>Arthropoda</taxon>
        <taxon>Chelicerata</taxon>
        <taxon>Arachnida</taxon>
        <taxon>Acari</taxon>
        <taxon>Parasitiformes</taxon>
        <taxon>Ixodida</taxon>
        <taxon>Ixodoidea</taxon>
        <taxon>Argasidae</taxon>
        <taxon>Ornithodorinae</taxon>
        <taxon>Alectorobius</taxon>
    </lineage>
</organism>
<keyword evidence="1" id="KW-0812">Transmembrane</keyword>
<reference evidence="2" key="1">
    <citation type="submission" date="2016-03" db="EMBL/GenBank/DDBJ databases">
        <title>Gut transcriptome analysis on engorged females of Ornithodoros mimon (Acari: Argasidae) and phylogenetic inferences of soft ticks.</title>
        <authorList>
            <person name="Landulfo G.A."/>
            <person name="Giovanni D."/>
            <person name="Carvalho E."/>
            <person name="Junqueira-de-Azevedo I."/>
            <person name="Patane J."/>
            <person name="Mendoca R."/>
            <person name="Barros-Battesti D."/>
        </authorList>
    </citation>
    <scope>NUCLEOTIDE SEQUENCE</scope>
    <source>
        <strain evidence="2">Females</strain>
        <tissue evidence="2">Gut</tissue>
    </source>
</reference>
<sequence>LFTGCTPALCQDIAQANITAEPSFIKVAEGSMVKFTCMQMSDYNQTGRLFILRWQGPNGTLGELQEKPDGVRGREKVLSGRVASDVSETNYTCMPDVPAACCDGVGVTVTLVVYDVPVYTTHMAVLGGLVLFLALVCLVLHETRRRSYRRVKTADEVDAEWEYV</sequence>
<evidence type="ECO:0000313" key="2">
    <source>
        <dbReference type="EMBL" id="JAR86459.1"/>
    </source>
</evidence>